<dbReference type="InterPro" id="IPR001223">
    <property type="entry name" value="Glyco_hydro18_cat"/>
</dbReference>
<accession>Q09JW9</accession>
<dbReference type="SUPFAM" id="SSF54556">
    <property type="entry name" value="Chitinase insertion domain"/>
    <property type="match status" value="1"/>
</dbReference>
<dbReference type="SUPFAM" id="SSF51445">
    <property type="entry name" value="(Trans)glycosidases"/>
    <property type="match status" value="1"/>
</dbReference>
<organism evidence="2">
    <name type="scientific">Argas monolakensis</name>
    <name type="common">Mono lake bird tick</name>
    <dbReference type="NCBI Taxonomy" id="34602"/>
    <lineage>
        <taxon>Eukaryota</taxon>
        <taxon>Metazoa</taxon>
        <taxon>Ecdysozoa</taxon>
        <taxon>Arthropoda</taxon>
        <taxon>Chelicerata</taxon>
        <taxon>Arachnida</taxon>
        <taxon>Acari</taxon>
        <taxon>Parasitiformes</taxon>
        <taxon>Ixodida</taxon>
        <taxon>Ixodoidea</taxon>
        <taxon>Argasidae</taxon>
        <taxon>Argasinae</taxon>
        <taxon>Argas</taxon>
    </lineage>
</organism>
<proteinExistence type="evidence at transcript level"/>
<dbReference type="PROSITE" id="PS51910">
    <property type="entry name" value="GH18_2"/>
    <property type="match status" value="1"/>
</dbReference>
<protein>
    <submittedName>
        <fullName evidence="2">Chitinase domain</fullName>
    </submittedName>
</protein>
<dbReference type="GO" id="GO:0008061">
    <property type="term" value="F:chitin binding"/>
    <property type="evidence" value="ECO:0007669"/>
    <property type="project" value="TreeGrafter"/>
</dbReference>
<dbReference type="Gene3D" id="3.10.50.10">
    <property type="match status" value="1"/>
</dbReference>
<name>Q09JW9_ARGMO</name>
<evidence type="ECO:0000313" key="2">
    <source>
        <dbReference type="EMBL" id="ABI52644.1"/>
    </source>
</evidence>
<evidence type="ECO:0000259" key="1">
    <source>
        <dbReference type="PROSITE" id="PS51910"/>
    </source>
</evidence>
<dbReference type="GO" id="GO:0005576">
    <property type="term" value="C:extracellular region"/>
    <property type="evidence" value="ECO:0007669"/>
    <property type="project" value="TreeGrafter"/>
</dbReference>
<dbReference type="Pfam" id="PF00704">
    <property type="entry name" value="Glyco_hydro_18"/>
    <property type="match status" value="1"/>
</dbReference>
<dbReference type="InterPro" id="IPR029070">
    <property type="entry name" value="Chitinase_insertion_sf"/>
</dbReference>
<sequence length="132" mass="15177">MPAVKIMVGIPTYARTYKLGNQNNHSFYANATDVGPGKDGKVPFKWTCKFIKNETAKEVFTKQIGEPYAYRKFTWVSYDDMESVCEKVRWIKHNHFGGVMTYTLTDDDSEELVGLEKYPLHSLINKIATSRE</sequence>
<reference evidence="2" key="1">
    <citation type="journal article" date="2008" name="Insect Biochem. Mol. Biol.">
        <title>Comparative sialomics between hard and soft ticks: implications for the evolution of blood-feeding behavior.</title>
        <authorList>
            <person name="Mans B.J."/>
            <person name="Andersen J.F."/>
            <person name="Francischetti I.M."/>
            <person name="Valenzuela J.G."/>
            <person name="Schwan T.G."/>
            <person name="Pham V.M."/>
            <person name="Garfield M.K."/>
            <person name="Hammer C.H."/>
            <person name="Ribeiro J.M."/>
        </authorList>
    </citation>
    <scope>NUCLEOTIDE SEQUENCE</scope>
    <source>
        <strain evidence="2">AM-24</strain>
        <tissue evidence="2">Adult salivary gland</tissue>
    </source>
</reference>
<dbReference type="PANTHER" id="PTHR11177">
    <property type="entry name" value="CHITINASE"/>
    <property type="match status" value="1"/>
</dbReference>
<dbReference type="GO" id="GO:0004568">
    <property type="term" value="F:chitinase activity"/>
    <property type="evidence" value="ECO:0007669"/>
    <property type="project" value="TreeGrafter"/>
</dbReference>
<dbReference type="Gene3D" id="3.20.20.80">
    <property type="entry name" value="Glycosidases"/>
    <property type="match status" value="1"/>
</dbReference>
<dbReference type="PANTHER" id="PTHR11177:SF390">
    <property type="entry name" value="CHITINASE 11"/>
    <property type="match status" value="1"/>
</dbReference>
<dbReference type="GO" id="GO:0005975">
    <property type="term" value="P:carbohydrate metabolic process"/>
    <property type="evidence" value="ECO:0007669"/>
    <property type="project" value="InterPro"/>
</dbReference>
<dbReference type="EMBL" id="DQ886727">
    <property type="protein sequence ID" value="ABI52644.1"/>
    <property type="molecule type" value="mRNA"/>
</dbReference>
<feature type="domain" description="GH18" evidence="1">
    <location>
        <begin position="1"/>
        <end position="131"/>
    </location>
</feature>
<dbReference type="InterPro" id="IPR050314">
    <property type="entry name" value="Glycosyl_Hydrlase_18"/>
</dbReference>
<dbReference type="GO" id="GO:0006032">
    <property type="term" value="P:chitin catabolic process"/>
    <property type="evidence" value="ECO:0007669"/>
    <property type="project" value="TreeGrafter"/>
</dbReference>
<dbReference type="InterPro" id="IPR017853">
    <property type="entry name" value="GH"/>
</dbReference>
<dbReference type="AlphaFoldDB" id="Q09JW9"/>